<dbReference type="AlphaFoldDB" id="A0A3S1AZ85"/>
<dbReference type="Pfam" id="PF05635">
    <property type="entry name" value="23S_rRNA_IVP"/>
    <property type="match status" value="1"/>
</dbReference>
<dbReference type="PIRSF" id="PIRSF035652">
    <property type="entry name" value="CHP02436"/>
    <property type="match status" value="1"/>
</dbReference>
<evidence type="ECO:0000313" key="1">
    <source>
        <dbReference type="EMBL" id="NSL88853.1"/>
    </source>
</evidence>
<dbReference type="NCBIfam" id="TIGR02436">
    <property type="entry name" value="four helix bundle protein"/>
    <property type="match status" value="1"/>
</dbReference>
<dbReference type="OrthoDB" id="285993at2"/>
<accession>A0A3S1AZ85</accession>
<dbReference type="SUPFAM" id="SSF158446">
    <property type="entry name" value="IVS-encoded protein-like"/>
    <property type="match status" value="1"/>
</dbReference>
<dbReference type="EMBL" id="RIAR02000001">
    <property type="protein sequence ID" value="NSL88853.1"/>
    <property type="molecule type" value="Genomic_DNA"/>
</dbReference>
<organism evidence="1 2">
    <name type="scientific">Chitinophaga solisilvae</name>
    <dbReference type="NCBI Taxonomy" id="1233460"/>
    <lineage>
        <taxon>Bacteria</taxon>
        <taxon>Pseudomonadati</taxon>
        <taxon>Bacteroidota</taxon>
        <taxon>Chitinophagia</taxon>
        <taxon>Chitinophagales</taxon>
        <taxon>Chitinophagaceae</taxon>
        <taxon>Chitinophaga</taxon>
    </lineage>
</organism>
<dbReference type="InterPro" id="IPR036583">
    <property type="entry name" value="23S_rRNA_IVS_sf"/>
</dbReference>
<dbReference type="PANTHER" id="PTHR38471:SF2">
    <property type="entry name" value="FOUR HELIX BUNDLE PROTEIN"/>
    <property type="match status" value="1"/>
</dbReference>
<comment type="caution">
    <text evidence="1">The sequence shown here is derived from an EMBL/GenBank/DDBJ whole genome shotgun (WGS) entry which is preliminary data.</text>
</comment>
<protein>
    <submittedName>
        <fullName evidence="1">Four helix bundle protein</fullName>
    </submittedName>
</protein>
<evidence type="ECO:0000313" key="2">
    <source>
        <dbReference type="Proteomes" id="UP000281028"/>
    </source>
</evidence>
<dbReference type="Gene3D" id="1.20.1440.60">
    <property type="entry name" value="23S rRNA-intervening sequence"/>
    <property type="match status" value="1"/>
</dbReference>
<dbReference type="InterPro" id="IPR012657">
    <property type="entry name" value="23S_rRNA-intervening_sequence"/>
</dbReference>
<dbReference type="RefSeq" id="WP_127037948.1">
    <property type="nucleotide sequence ID" value="NZ_JAABOK010000012.1"/>
</dbReference>
<proteinExistence type="predicted"/>
<dbReference type="PANTHER" id="PTHR38471">
    <property type="entry name" value="FOUR HELIX BUNDLE PROTEIN"/>
    <property type="match status" value="1"/>
</dbReference>
<sequence length="118" mass="13335">MKPNVILEKSFAFSVRIVKLITHLDNRNASKTLTRQLLRSGTSIGANTEEAVGASTTRDFKYKIDISYREARETIYWLKLLKETQQLESGLAQSFISDCQELIKILGAIQKTLKSRSA</sequence>
<name>A0A3S1AZ85_9BACT</name>
<keyword evidence="2" id="KW-1185">Reference proteome</keyword>
<dbReference type="Proteomes" id="UP000281028">
    <property type="component" value="Unassembled WGS sequence"/>
</dbReference>
<reference evidence="1" key="1">
    <citation type="submission" date="2020-05" db="EMBL/GenBank/DDBJ databases">
        <title>Chitinophaga laudate sp. nov., isolated from a tropical peat swamp.</title>
        <authorList>
            <person name="Goh C.B.S."/>
            <person name="Lee M.S."/>
            <person name="Parimannan S."/>
            <person name="Pasbakhsh P."/>
            <person name="Yule C.M."/>
            <person name="Rajandas H."/>
            <person name="Loke S."/>
            <person name="Croft L."/>
            <person name="Tan J.B.L."/>
        </authorList>
    </citation>
    <scope>NUCLEOTIDE SEQUENCE</scope>
    <source>
        <strain evidence="1">Mgbs1</strain>
    </source>
</reference>
<gene>
    <name evidence="1" type="ORF">ECE50_018575</name>
</gene>